<dbReference type="GeneID" id="102522007"/>
<dbReference type="GO" id="GO:0071280">
    <property type="term" value="P:cellular response to copper ion"/>
    <property type="evidence" value="ECO:0007669"/>
    <property type="project" value="TreeGrafter"/>
</dbReference>
<dbReference type="GO" id="GO:0046872">
    <property type="term" value="F:metal ion binding"/>
    <property type="evidence" value="ECO:0007669"/>
    <property type="project" value="UniProtKB-KW"/>
</dbReference>
<sequence length="149" mass="15287">MGPSSAGRGTWNYPQGSREPGTAHAQGGQLPGVGEGQACNSEAFADCWFSGCVLQSPRNSKGWTMERPPENEILFTTCFGPPVSPHLQVDPNCSSSTGCSCPCAGSCTYKGCRCTSCKKSCCSCCPVGCAKCAQGCICKGASGKCSCCA</sequence>
<reference evidence="6" key="1">
    <citation type="submission" date="2025-08" db="UniProtKB">
        <authorList>
            <consortium name="RefSeq"/>
        </authorList>
    </citation>
    <scope>IDENTIFICATION</scope>
    <source>
        <tissue evidence="6">Ear skin</tissue>
    </source>
</reference>
<dbReference type="SUPFAM" id="SSF57868">
    <property type="entry name" value="Metallothionein"/>
    <property type="match status" value="1"/>
</dbReference>
<keyword evidence="5" id="KW-1185">Reference proteome</keyword>
<dbReference type="InterPro" id="IPR017854">
    <property type="entry name" value="Metalthion_dom_sf"/>
</dbReference>
<evidence type="ECO:0000256" key="2">
    <source>
        <dbReference type="ARBA" id="ARBA00022723"/>
    </source>
</evidence>
<keyword evidence="3" id="KW-0480">Metal-thiolate cluster</keyword>
<dbReference type="PANTHER" id="PTHR23299">
    <property type="entry name" value="METALLOTHIONEIN"/>
    <property type="match status" value="1"/>
</dbReference>
<dbReference type="RefSeq" id="XP_032352797.1">
    <property type="nucleotide sequence ID" value="XM_032496906.1"/>
</dbReference>
<proteinExistence type="inferred from homology"/>
<dbReference type="PANTHER" id="PTHR23299:SF22">
    <property type="entry name" value="METALLOTHIONEIN-1G"/>
    <property type="match status" value="1"/>
</dbReference>
<name>A0A8B8UER3_CAMFR</name>
<dbReference type="GO" id="GO:0010273">
    <property type="term" value="P:detoxification of copper ion"/>
    <property type="evidence" value="ECO:0007669"/>
    <property type="project" value="TreeGrafter"/>
</dbReference>
<evidence type="ECO:0000256" key="4">
    <source>
        <dbReference type="SAM" id="MobiDB-lite"/>
    </source>
</evidence>
<dbReference type="Pfam" id="PF00131">
    <property type="entry name" value="Metallothio"/>
    <property type="match status" value="1"/>
</dbReference>
<dbReference type="GO" id="GO:0005634">
    <property type="term" value="C:nucleus"/>
    <property type="evidence" value="ECO:0007669"/>
    <property type="project" value="TreeGrafter"/>
</dbReference>
<gene>
    <name evidence="6" type="primary">LOC102522007</name>
</gene>
<dbReference type="PRINTS" id="PR00860">
    <property type="entry name" value="MTVERTEBRATE"/>
</dbReference>
<dbReference type="AlphaFoldDB" id="A0A8B8UER3"/>
<feature type="region of interest" description="Disordered" evidence="4">
    <location>
        <begin position="1"/>
        <end position="27"/>
    </location>
</feature>
<dbReference type="GO" id="GO:0005737">
    <property type="term" value="C:cytoplasm"/>
    <property type="evidence" value="ECO:0007669"/>
    <property type="project" value="TreeGrafter"/>
</dbReference>
<evidence type="ECO:0000313" key="6">
    <source>
        <dbReference type="RefSeq" id="XP_032352797.1"/>
    </source>
</evidence>
<dbReference type="Gene3D" id="4.10.10.10">
    <property type="entry name" value="Metallothionein Isoform II"/>
    <property type="match status" value="1"/>
</dbReference>
<dbReference type="Proteomes" id="UP000694856">
    <property type="component" value="Chromosome 15"/>
</dbReference>
<dbReference type="KEGG" id="cfr:102522007"/>
<accession>A0A8B8UER3</accession>
<evidence type="ECO:0000256" key="1">
    <source>
        <dbReference type="ARBA" id="ARBA00007283"/>
    </source>
</evidence>
<dbReference type="FunFam" id="4.10.10.10:FF:000001">
    <property type="entry name" value="Metallothionein"/>
    <property type="match status" value="1"/>
</dbReference>
<evidence type="ECO:0000256" key="3">
    <source>
        <dbReference type="ARBA" id="ARBA00022851"/>
    </source>
</evidence>
<protein>
    <submittedName>
        <fullName evidence="6">Uncharacterized protein LOC102522007</fullName>
    </submittedName>
</protein>
<dbReference type="InterPro" id="IPR023587">
    <property type="entry name" value="Metalthion_dom_sf_vert"/>
</dbReference>
<keyword evidence="2" id="KW-0479">Metal-binding</keyword>
<dbReference type="InterPro" id="IPR000006">
    <property type="entry name" value="Metalthion_vert"/>
</dbReference>
<evidence type="ECO:0000313" key="5">
    <source>
        <dbReference type="Proteomes" id="UP000694856"/>
    </source>
</evidence>
<dbReference type="GO" id="GO:0071276">
    <property type="term" value="P:cellular response to cadmium ion"/>
    <property type="evidence" value="ECO:0007669"/>
    <property type="project" value="TreeGrafter"/>
</dbReference>
<dbReference type="GO" id="GO:0006882">
    <property type="term" value="P:intracellular zinc ion homeostasis"/>
    <property type="evidence" value="ECO:0007669"/>
    <property type="project" value="TreeGrafter"/>
</dbReference>
<comment type="similarity">
    <text evidence="1">Belongs to the metallothionein superfamily. Type 1 family.</text>
</comment>
<dbReference type="GO" id="GO:0071294">
    <property type="term" value="P:cellular response to zinc ion"/>
    <property type="evidence" value="ECO:0007669"/>
    <property type="project" value="TreeGrafter"/>
</dbReference>
<organism evidence="5 6">
    <name type="scientific">Camelus ferus</name>
    <name type="common">Wild bactrian camel</name>
    <name type="synonym">Camelus bactrianus ferus</name>
    <dbReference type="NCBI Taxonomy" id="419612"/>
    <lineage>
        <taxon>Eukaryota</taxon>
        <taxon>Metazoa</taxon>
        <taxon>Chordata</taxon>
        <taxon>Craniata</taxon>
        <taxon>Vertebrata</taxon>
        <taxon>Euteleostomi</taxon>
        <taxon>Mammalia</taxon>
        <taxon>Eutheria</taxon>
        <taxon>Laurasiatheria</taxon>
        <taxon>Artiodactyla</taxon>
        <taxon>Tylopoda</taxon>
        <taxon>Camelidae</taxon>
        <taxon>Camelus</taxon>
    </lineage>
</organism>